<reference evidence="4 5" key="1">
    <citation type="submission" date="2020-08" db="EMBL/GenBank/DDBJ databases">
        <title>Description of novel Flavobacterium F-408 isolate.</title>
        <authorList>
            <person name="Saticioglu I.B."/>
            <person name="Duman M."/>
            <person name="Altun S."/>
        </authorList>
    </citation>
    <scope>NUCLEOTIDE SEQUENCE [LARGE SCALE GENOMIC DNA]</scope>
    <source>
        <strain evidence="4 5">F-408</strain>
    </source>
</reference>
<dbReference type="Pfam" id="PF00041">
    <property type="entry name" value="fn3"/>
    <property type="match status" value="1"/>
</dbReference>
<dbReference type="InterPro" id="IPR013783">
    <property type="entry name" value="Ig-like_fold"/>
</dbReference>
<dbReference type="NCBIfam" id="TIGR04183">
    <property type="entry name" value="Por_Secre_tail"/>
    <property type="match status" value="1"/>
</dbReference>
<dbReference type="SUPFAM" id="SSF51126">
    <property type="entry name" value="Pectin lyase-like"/>
    <property type="match status" value="2"/>
</dbReference>
<sequence>MRTKLLFLTLILSSFFAKGQTIYVNQNATGSNNGTSWANAFVSLQTALTSVTTTNKTIWVAAGTYKPSPSNRETSFTFNYSGTSIYGGFIGTETLLSQRNSNANITTLNGDLLSNDNSSLLPAETTRQDNSYHVVQMRGNIQNIIIDGFTISGGNANGVANNLCTTSANLQSYHLRGGAIYANPYAGGHNLTAFVRNCILEKNSGTDVAVYSAFHPCGITVLSDDVNFEQCTIKNNYSGGNSAMLFSGSNGYNTYSRGAIINCLFYNNTAVNASCIYLGASTASGGNATGIDVDIINSTFSNNIGANGNVITMTNASNSRVRNCIIYGNGSTTPLIISNGASVVNNCIFEGGQASTTNLNPQFTDASTNNYTLSSNSPAINIGNNTYTTAIVDLAGNSRVFDTTIDLGAYEFSGCTAPTNIVTSLVTGTSATVTWNNIAGVTYNLVYVITGQPIASGTEITNIATNTYNLTNLDPSTKYDIYISKNCTASINSGWTVATSFRTLGPIYVNQAATGNGSGSSWTNAYTTLDEALLGITTSITEIRVAQGTYKPKTIGLANPRKATFTIPPGAQIYGGFNGTETTLSERNPLLNITTLNGDLIGDDNTTIVHTNAARNDNAYHVISLFGNNTPILIDGFTISGGNANGSLDYTLGANSFDDTRAGAIYVSTKNASNVYCDVKNCILEKNTGSDVGVYATVSVLSANSLTVNFDKCIVRNNQSSGGFSNLFFYSFSNSTNTRTAYSTISNCLFHNNVSNYAGGGQGSSCITNYQDATAGGNFSTLSVLITNCTFTNNTGPNGKVLSLLNASNTRVANSIIYGNGSTTPIYLNSTVNNVPTGNNNIIQGGQLSGLNSNPLFVSTTNFQLSTGSPAINSGNNSYVNGTKDLLGNARIHNTTVDMGAYEYDMALNSVSFQTENNFKIYPNPTSYILNISITDEIKGIEIYSLEGKLVISSTEKIIDVSRLQSGFYILKVINQENNLSTKKFQKI</sequence>
<evidence type="ECO:0000259" key="3">
    <source>
        <dbReference type="PROSITE" id="PS50853"/>
    </source>
</evidence>
<organism evidence="4 5">
    <name type="scientific">Flavobacterium bernardetii</name>
    <dbReference type="NCBI Taxonomy" id="2813823"/>
    <lineage>
        <taxon>Bacteria</taxon>
        <taxon>Pseudomonadati</taxon>
        <taxon>Bacteroidota</taxon>
        <taxon>Flavobacteriia</taxon>
        <taxon>Flavobacteriales</taxon>
        <taxon>Flavobacteriaceae</taxon>
        <taxon>Flavobacterium</taxon>
    </lineage>
</organism>
<dbReference type="InterPro" id="IPR026444">
    <property type="entry name" value="Secre_tail"/>
</dbReference>
<keyword evidence="5" id="KW-1185">Reference proteome</keyword>
<dbReference type="NCBIfam" id="NF041518">
    <property type="entry name" value="choice_anch_Q"/>
    <property type="match status" value="2"/>
</dbReference>
<dbReference type="InterPro" id="IPR003961">
    <property type="entry name" value="FN3_dom"/>
</dbReference>
<dbReference type="SMART" id="SM00710">
    <property type="entry name" value="PbH1"/>
    <property type="match status" value="12"/>
</dbReference>
<evidence type="ECO:0000313" key="4">
    <source>
        <dbReference type="EMBL" id="MBC5834204.1"/>
    </source>
</evidence>
<dbReference type="InterPro" id="IPR059226">
    <property type="entry name" value="Choice_anch_Q_dom"/>
</dbReference>
<dbReference type="PROSITE" id="PS50853">
    <property type="entry name" value="FN3"/>
    <property type="match status" value="1"/>
</dbReference>
<dbReference type="InterPro" id="IPR012334">
    <property type="entry name" value="Pectin_lyas_fold"/>
</dbReference>
<dbReference type="Proteomes" id="UP000605990">
    <property type="component" value="Unassembled WGS sequence"/>
</dbReference>
<evidence type="ECO:0000256" key="2">
    <source>
        <dbReference type="SAM" id="SignalP"/>
    </source>
</evidence>
<dbReference type="InterPro" id="IPR036116">
    <property type="entry name" value="FN3_sf"/>
</dbReference>
<dbReference type="InterPro" id="IPR006626">
    <property type="entry name" value="PbH1"/>
</dbReference>
<dbReference type="Pfam" id="PF18962">
    <property type="entry name" value="Por_Secre_tail"/>
    <property type="match status" value="1"/>
</dbReference>
<accession>A0ABR7IWN9</accession>
<evidence type="ECO:0000256" key="1">
    <source>
        <dbReference type="ARBA" id="ARBA00022729"/>
    </source>
</evidence>
<proteinExistence type="predicted"/>
<dbReference type="CDD" id="cd00063">
    <property type="entry name" value="FN3"/>
    <property type="match status" value="1"/>
</dbReference>
<feature type="domain" description="Fibronectin type-III" evidence="3">
    <location>
        <begin position="417"/>
        <end position="506"/>
    </location>
</feature>
<dbReference type="RefSeq" id="WP_166126801.1">
    <property type="nucleotide sequence ID" value="NZ_JAANOQ010000003.1"/>
</dbReference>
<dbReference type="EMBL" id="JACRUN010000002">
    <property type="protein sequence ID" value="MBC5834204.1"/>
    <property type="molecule type" value="Genomic_DNA"/>
</dbReference>
<feature type="signal peptide" evidence="2">
    <location>
        <begin position="1"/>
        <end position="19"/>
    </location>
</feature>
<evidence type="ECO:0000313" key="5">
    <source>
        <dbReference type="Proteomes" id="UP000605990"/>
    </source>
</evidence>
<protein>
    <submittedName>
        <fullName evidence="4">T9SS type A sorting domain-containing protein</fullName>
    </submittedName>
</protein>
<gene>
    <name evidence="4" type="ORF">H8R27_04825</name>
</gene>
<feature type="chain" id="PRO_5046383226" evidence="2">
    <location>
        <begin position="20"/>
        <end position="988"/>
    </location>
</feature>
<name>A0ABR7IWN9_9FLAO</name>
<dbReference type="Gene3D" id="2.160.20.10">
    <property type="entry name" value="Single-stranded right-handed beta-helix, Pectin lyase-like"/>
    <property type="match status" value="2"/>
</dbReference>
<dbReference type="SUPFAM" id="SSF49265">
    <property type="entry name" value="Fibronectin type III"/>
    <property type="match status" value="1"/>
</dbReference>
<dbReference type="InterPro" id="IPR011050">
    <property type="entry name" value="Pectin_lyase_fold/virulence"/>
</dbReference>
<keyword evidence="1 2" id="KW-0732">Signal</keyword>
<comment type="caution">
    <text evidence="4">The sequence shown here is derived from an EMBL/GenBank/DDBJ whole genome shotgun (WGS) entry which is preliminary data.</text>
</comment>
<dbReference type="Gene3D" id="2.60.40.10">
    <property type="entry name" value="Immunoglobulins"/>
    <property type="match status" value="1"/>
</dbReference>